<dbReference type="HOGENOM" id="CLU_118440_0_0_9"/>
<dbReference type="RefSeq" id="WP_003336629.1">
    <property type="nucleotide sequence ID" value="NZ_CP007806.1"/>
</dbReference>
<dbReference type="Proteomes" id="UP000005850">
    <property type="component" value="Chromosome"/>
</dbReference>
<dbReference type="STRING" id="1042163.BRLA_c035440"/>
<protein>
    <submittedName>
        <fullName evidence="1">Uncharacterized protein</fullName>
    </submittedName>
</protein>
<dbReference type="EMBL" id="CP007806">
    <property type="protein sequence ID" value="AIG27856.1"/>
    <property type="molecule type" value="Genomic_DNA"/>
</dbReference>
<keyword evidence="2" id="KW-1185">Reference proteome</keyword>
<evidence type="ECO:0000313" key="2">
    <source>
        <dbReference type="Proteomes" id="UP000005850"/>
    </source>
</evidence>
<dbReference type="KEGG" id="blr:BRLA_c035440"/>
<organism evidence="1 2">
    <name type="scientific">Brevibacillus laterosporus LMG 15441</name>
    <dbReference type="NCBI Taxonomy" id="1042163"/>
    <lineage>
        <taxon>Bacteria</taxon>
        <taxon>Bacillati</taxon>
        <taxon>Bacillota</taxon>
        <taxon>Bacilli</taxon>
        <taxon>Bacillales</taxon>
        <taxon>Paenibacillaceae</taxon>
        <taxon>Brevibacillus</taxon>
    </lineage>
</organism>
<reference evidence="1 2" key="1">
    <citation type="journal article" date="2011" name="J. Bacteriol.">
        <title>Genome sequence of Brevibacillus laterosporus LMG 15441, a pathogen of invertebrates.</title>
        <authorList>
            <person name="Djukic M."/>
            <person name="Poehlein A."/>
            <person name="Thurmer A."/>
            <person name="Daniel R."/>
        </authorList>
    </citation>
    <scope>NUCLEOTIDE SEQUENCE [LARGE SCALE GENOMIC DNA]</scope>
    <source>
        <strain evidence="1 2">LMG 15441</strain>
    </source>
</reference>
<accession>A0A075R8Z2</accession>
<dbReference type="AlphaFoldDB" id="A0A075R8Z2"/>
<dbReference type="eggNOG" id="ENOG5032XIF">
    <property type="taxonomic scope" value="Bacteria"/>
</dbReference>
<evidence type="ECO:0000313" key="1">
    <source>
        <dbReference type="EMBL" id="AIG27856.1"/>
    </source>
</evidence>
<name>A0A075R8Z2_BRELA</name>
<proteinExistence type="predicted"/>
<sequence>MKKTYNELEYSNIIVWFDRTTFLSLLDTLHQNGLSVRVKEATHSIRMDITAASGGHQLVLVKSGERYKLEEYHYAVRDIRLAMILYQFIEQAKGHAVVKIINEHQILVKNIRYGEAVRIVKIKGAEKKVIYEKACNVTMDQVIAALKRRDAEERIPVLRLELDYELATLYDAMQNRNKEQMRRSKAQLRLLRKEMLLLEV</sequence>
<gene>
    <name evidence="1" type="ORF">BRLA_c035440</name>
</gene>